<keyword evidence="2" id="KW-1185">Reference proteome</keyword>
<evidence type="ECO:0000313" key="2">
    <source>
        <dbReference type="Proteomes" id="UP000699462"/>
    </source>
</evidence>
<name>A0A8T0DSY0_9TREM</name>
<sequence length="270" mass="30982">MWKTISTPVLQTWTPEEISFNMAWSPQMKSAQWLERFSTIQQILSDEGFRITGLFTKCSGETSFRVTRANARVRLARLIQGVHTSSEQTRSQLWQMKSEQAMDGALKSSLDALKDYITNFPLSSGEQNALVVAFNETHKGIDERNQQVWSNNANTVAVFDDLLDIWSTGCMEANLIAMEHLWNKEDNVAYPADLVQTECTDSERLHHILVLLKKHRIIIASLRFGWLDESMVQHFRRAKLKNFKGDEVSFKRLTLQLRLNSSEESVTLTV</sequence>
<reference evidence="1 2" key="1">
    <citation type="submission" date="2019-07" db="EMBL/GenBank/DDBJ databases">
        <title>Annotation for the trematode Paragonimus westermani.</title>
        <authorList>
            <person name="Choi Y.-J."/>
        </authorList>
    </citation>
    <scope>NUCLEOTIDE SEQUENCE [LARGE SCALE GENOMIC DNA]</scope>
    <source>
        <strain evidence="1">180907_Pwestermani</strain>
    </source>
</reference>
<gene>
    <name evidence="1" type="ORF">P879_00950</name>
</gene>
<dbReference type="EMBL" id="JTDF01001622">
    <property type="protein sequence ID" value="KAF8569751.1"/>
    <property type="molecule type" value="Genomic_DNA"/>
</dbReference>
<protein>
    <submittedName>
        <fullName evidence="1">Uncharacterized protein</fullName>
    </submittedName>
</protein>
<comment type="caution">
    <text evidence="1">The sequence shown here is derived from an EMBL/GenBank/DDBJ whole genome shotgun (WGS) entry which is preliminary data.</text>
</comment>
<dbReference type="OrthoDB" id="6265144at2759"/>
<evidence type="ECO:0000313" key="1">
    <source>
        <dbReference type="EMBL" id="KAF8569751.1"/>
    </source>
</evidence>
<dbReference type="AlphaFoldDB" id="A0A8T0DSY0"/>
<organism evidence="1 2">
    <name type="scientific">Paragonimus westermani</name>
    <dbReference type="NCBI Taxonomy" id="34504"/>
    <lineage>
        <taxon>Eukaryota</taxon>
        <taxon>Metazoa</taxon>
        <taxon>Spiralia</taxon>
        <taxon>Lophotrochozoa</taxon>
        <taxon>Platyhelminthes</taxon>
        <taxon>Trematoda</taxon>
        <taxon>Digenea</taxon>
        <taxon>Plagiorchiida</taxon>
        <taxon>Troglotremata</taxon>
        <taxon>Troglotrematidae</taxon>
        <taxon>Paragonimus</taxon>
    </lineage>
</organism>
<dbReference type="Proteomes" id="UP000699462">
    <property type="component" value="Unassembled WGS sequence"/>
</dbReference>
<proteinExistence type="predicted"/>
<accession>A0A8T0DSY0</accession>